<dbReference type="Gene3D" id="1.10.579.10">
    <property type="entry name" value="DNA Cyclobutane Dipyrimidine Photolyase, subunit A, domain 3"/>
    <property type="match status" value="1"/>
</dbReference>
<dbReference type="GO" id="GO:0032922">
    <property type="term" value="P:circadian regulation of gene expression"/>
    <property type="evidence" value="ECO:0007669"/>
    <property type="project" value="TreeGrafter"/>
</dbReference>
<dbReference type="GO" id="GO:0043153">
    <property type="term" value="P:entrainment of circadian clock by photoperiod"/>
    <property type="evidence" value="ECO:0007669"/>
    <property type="project" value="TreeGrafter"/>
</dbReference>
<dbReference type="GO" id="GO:0003904">
    <property type="term" value="F:deoxyribodipyrimidine photo-lyase activity"/>
    <property type="evidence" value="ECO:0007669"/>
    <property type="project" value="TreeGrafter"/>
</dbReference>
<protein>
    <submittedName>
        <fullName evidence="8">(6-4)DNA photolyase</fullName>
    </submittedName>
</protein>
<dbReference type="InterPro" id="IPR002081">
    <property type="entry name" value="Cryptochrome/DNA_photolyase_1"/>
</dbReference>
<dbReference type="Proteomes" id="UP001190700">
    <property type="component" value="Unassembled WGS sequence"/>
</dbReference>
<feature type="site" description="Electron transfer via tryptophanyl radical" evidence="5">
    <location>
        <position position="439"/>
    </location>
</feature>
<sequence length="607" mass="67517">MLQTLITPFIRQPPEAKIFTRNEYEKSTSGWYVCRVLATKGGYAFCRRKKPRTFTLSAQMSAESTLLWFRKGLRLHDNPALEAACKNAKHVHPVFIIDPWFMNPDKISGVRIKFLLESLEDLDSSLRGLNSKLHVMLGKPDEVLPKLFEQWNVKRICYEYDTEPYAVSRDERIKELAAEAGVEVISPVSHTLYDIDWLIQKAGGKAPLTYQSFTKLVDQVGPPPAALPPPTALPPPKSDALRLAAEAGLPGDGCVPSLTTLGYSELADGIGFPFTGGETTGLQQMHKHLSRKAWVAKFEKPMTAPTDFDPAATTQLSPYLKFGCISPRLFHSELVSIYRSTPGSSKPPVSLEGQLLWREFFYTTSVGTPNFDKMVGNPICKQIPWDNSPELLTAWEEGRTGFPWIDAAMTQLVTQGWLHHLARHAVACFLTRGDLFCHWERGRDIFDKHLVDSDWALNNANWMWLSASAFFAQYFRVYSPIAFPKKTDPDGKYVKHFLPVLKDMPSKYIYEPWTAPIEVQKKAKCIIGKDYPKPIVDHAMIHKENISRMAAAYNAAKALAGGSGGGGGKGASKTGSGKAAGGDKKSKQGSGTTTSNKRQKTLKDFSK</sequence>
<comment type="caution">
    <text evidence="8">The sequence shown here is derived from an EMBL/GenBank/DDBJ whole genome shotgun (WGS) entry which is preliminary data.</text>
</comment>
<dbReference type="Pfam" id="PF03441">
    <property type="entry name" value="FAD_binding_7"/>
    <property type="match status" value="1"/>
</dbReference>
<evidence type="ECO:0000256" key="4">
    <source>
        <dbReference type="PIRSR" id="PIRSR602081-1"/>
    </source>
</evidence>
<dbReference type="SUPFAM" id="SSF48173">
    <property type="entry name" value="Cryptochrome/photolyase FAD-binding domain"/>
    <property type="match status" value="1"/>
</dbReference>
<dbReference type="InterPro" id="IPR036134">
    <property type="entry name" value="Crypto/Photolyase_FAD-like_sf"/>
</dbReference>
<dbReference type="Gene3D" id="3.40.50.620">
    <property type="entry name" value="HUPs"/>
    <property type="match status" value="1"/>
</dbReference>
<dbReference type="GO" id="GO:0071949">
    <property type="term" value="F:FAD binding"/>
    <property type="evidence" value="ECO:0007669"/>
    <property type="project" value="TreeGrafter"/>
</dbReference>
<dbReference type="GO" id="GO:0005737">
    <property type="term" value="C:cytoplasm"/>
    <property type="evidence" value="ECO:0007669"/>
    <property type="project" value="TreeGrafter"/>
</dbReference>
<evidence type="ECO:0000256" key="3">
    <source>
        <dbReference type="ARBA" id="ARBA00022827"/>
    </source>
</evidence>
<dbReference type="InterPro" id="IPR005101">
    <property type="entry name" value="Cryptochr/Photolyase_FAD-bd"/>
</dbReference>
<dbReference type="PROSITE" id="PS51645">
    <property type="entry name" value="PHR_CRY_ALPHA_BETA"/>
    <property type="match status" value="1"/>
</dbReference>
<dbReference type="InterPro" id="IPR006050">
    <property type="entry name" value="DNA_photolyase_N"/>
</dbReference>
<dbReference type="InterPro" id="IPR014729">
    <property type="entry name" value="Rossmann-like_a/b/a_fold"/>
</dbReference>
<keyword evidence="9" id="KW-1185">Reference proteome</keyword>
<organism evidence="8 9">
    <name type="scientific">Cymbomonas tetramitiformis</name>
    <dbReference type="NCBI Taxonomy" id="36881"/>
    <lineage>
        <taxon>Eukaryota</taxon>
        <taxon>Viridiplantae</taxon>
        <taxon>Chlorophyta</taxon>
        <taxon>Pyramimonadophyceae</taxon>
        <taxon>Pyramimonadales</taxon>
        <taxon>Pyramimonadaceae</taxon>
        <taxon>Cymbomonas</taxon>
    </lineage>
</organism>
<feature type="site" description="Electron transfer via tryptophanyl radical" evidence="5">
    <location>
        <position position="462"/>
    </location>
</feature>
<comment type="similarity">
    <text evidence="1">Belongs to the DNA photolyase class-1 family.</text>
</comment>
<feature type="region of interest" description="Disordered" evidence="6">
    <location>
        <begin position="562"/>
        <end position="607"/>
    </location>
</feature>
<feature type="site" description="Electron transfer via tryptophanyl radical" evidence="5">
    <location>
        <position position="385"/>
    </location>
</feature>
<dbReference type="GO" id="GO:0005634">
    <property type="term" value="C:nucleus"/>
    <property type="evidence" value="ECO:0007669"/>
    <property type="project" value="TreeGrafter"/>
</dbReference>
<feature type="domain" description="Photolyase/cryptochrome alpha/beta" evidence="7">
    <location>
        <begin position="63"/>
        <end position="192"/>
    </location>
</feature>
<dbReference type="PANTHER" id="PTHR11455">
    <property type="entry name" value="CRYPTOCHROME"/>
    <property type="match status" value="1"/>
</dbReference>
<dbReference type="Pfam" id="PF00875">
    <property type="entry name" value="DNA_photolyase"/>
    <property type="match status" value="1"/>
</dbReference>
<accession>A0AAE0F6T2</accession>
<feature type="binding site" evidence="4">
    <location>
        <begin position="354"/>
        <end position="361"/>
    </location>
    <ligand>
        <name>FAD</name>
        <dbReference type="ChEBI" id="CHEBI:57692"/>
    </ligand>
</feature>
<dbReference type="InterPro" id="IPR036155">
    <property type="entry name" value="Crypto/Photolyase_N_sf"/>
</dbReference>
<dbReference type="EMBL" id="LGRX02024691">
    <property type="protein sequence ID" value="KAK3253674.1"/>
    <property type="molecule type" value="Genomic_DNA"/>
</dbReference>
<dbReference type="AlphaFoldDB" id="A0AAE0F6T2"/>
<evidence type="ECO:0000259" key="7">
    <source>
        <dbReference type="PROSITE" id="PS51645"/>
    </source>
</evidence>
<dbReference type="Gene3D" id="1.25.40.80">
    <property type="match status" value="1"/>
</dbReference>
<evidence type="ECO:0000256" key="1">
    <source>
        <dbReference type="ARBA" id="ARBA00005862"/>
    </source>
</evidence>
<evidence type="ECO:0000313" key="8">
    <source>
        <dbReference type="EMBL" id="KAK3253674.1"/>
    </source>
</evidence>
<evidence type="ECO:0000256" key="2">
    <source>
        <dbReference type="ARBA" id="ARBA00022630"/>
    </source>
</evidence>
<dbReference type="SUPFAM" id="SSF52425">
    <property type="entry name" value="Cryptochrome/photolyase, N-terminal domain"/>
    <property type="match status" value="1"/>
</dbReference>
<dbReference type="PANTHER" id="PTHR11455:SF9">
    <property type="entry name" value="CRYPTOCHROME CIRCADIAN CLOCK 5 ISOFORM X1"/>
    <property type="match status" value="1"/>
</dbReference>
<gene>
    <name evidence="8" type="ORF">CYMTET_37083</name>
</gene>
<feature type="binding site" evidence="4">
    <location>
        <begin position="452"/>
        <end position="454"/>
    </location>
    <ligand>
        <name>FAD</name>
        <dbReference type="ChEBI" id="CHEBI:57692"/>
    </ligand>
</feature>
<name>A0AAE0F6T2_9CHLO</name>
<keyword evidence="2 4" id="KW-0285">Flavoprotein</keyword>
<feature type="binding site" evidence="4">
    <location>
        <begin position="313"/>
        <end position="317"/>
    </location>
    <ligand>
        <name>FAD</name>
        <dbReference type="ChEBI" id="CHEBI:57692"/>
    </ligand>
</feature>
<evidence type="ECO:0000256" key="6">
    <source>
        <dbReference type="SAM" id="MobiDB-lite"/>
    </source>
</evidence>
<dbReference type="GO" id="GO:0003677">
    <property type="term" value="F:DNA binding"/>
    <property type="evidence" value="ECO:0007669"/>
    <property type="project" value="TreeGrafter"/>
</dbReference>
<proteinExistence type="inferred from homology"/>
<keyword evidence="3 4" id="KW-0274">FAD</keyword>
<comment type="cofactor">
    <cofactor evidence="4">
        <name>FAD</name>
        <dbReference type="ChEBI" id="CHEBI:57692"/>
    </cofactor>
    <text evidence="4">Binds 1 FAD per subunit.</text>
</comment>
<reference evidence="8 9" key="1">
    <citation type="journal article" date="2015" name="Genome Biol. Evol.">
        <title>Comparative Genomics of a Bacterivorous Green Alga Reveals Evolutionary Causalities and Consequences of Phago-Mixotrophic Mode of Nutrition.</title>
        <authorList>
            <person name="Burns J.A."/>
            <person name="Paasch A."/>
            <person name="Narechania A."/>
            <person name="Kim E."/>
        </authorList>
    </citation>
    <scope>NUCLEOTIDE SEQUENCE [LARGE SCALE GENOMIC DNA]</scope>
    <source>
        <strain evidence="8 9">PLY_AMNH</strain>
    </source>
</reference>
<evidence type="ECO:0000313" key="9">
    <source>
        <dbReference type="Proteomes" id="UP001190700"/>
    </source>
</evidence>
<evidence type="ECO:0000256" key="5">
    <source>
        <dbReference type="PIRSR" id="PIRSR602081-2"/>
    </source>
</evidence>